<dbReference type="EMBL" id="EU221592">
    <property type="protein sequence ID" value="ABY84826.1"/>
    <property type="molecule type" value="Genomic_DNA"/>
</dbReference>
<evidence type="ECO:0000256" key="7">
    <source>
        <dbReference type="ARBA" id="ARBA00023022"/>
    </source>
</evidence>
<dbReference type="PANTHER" id="PTHR16877:SF0">
    <property type="entry name" value="HEPCIDIN"/>
    <property type="match status" value="1"/>
</dbReference>
<sequence length="89" mass="10065">MKTFCVAVAVALMLTFICIQESSAVPVTDVEELEEPLIYDTPLTEHEDTSDDSWMTPYTRARRRRRKCRFCCGCCNPGICQTCCTKAFG</sequence>
<dbReference type="GO" id="GO:0005179">
    <property type="term" value="F:hormone activity"/>
    <property type="evidence" value="ECO:0007669"/>
    <property type="project" value="UniProtKB-KW"/>
</dbReference>
<keyword evidence="3" id="KW-0964">Secreted</keyword>
<comment type="subcellular location">
    <subcellularLocation>
        <location evidence="1">Secreted</location>
    </subcellularLocation>
</comment>
<dbReference type="AlphaFoldDB" id="B3FKC4"/>
<proteinExistence type="inferred from homology"/>
<evidence type="ECO:0000256" key="5">
    <source>
        <dbReference type="ARBA" id="ARBA00022702"/>
    </source>
</evidence>
<evidence type="ECO:0000256" key="2">
    <source>
        <dbReference type="ARBA" id="ARBA00008022"/>
    </source>
</evidence>
<keyword evidence="8" id="KW-1015">Disulfide bond</keyword>
<keyword evidence="5" id="KW-0372">Hormone</keyword>
<keyword evidence="6 9" id="KW-0732">Signal</keyword>
<name>B3FKC4_ELEMC</name>
<protein>
    <submittedName>
        <fullName evidence="10">Hepcidin</fullName>
    </submittedName>
</protein>
<dbReference type="PANTHER" id="PTHR16877">
    <property type="entry name" value="HEPCIDIN"/>
    <property type="match status" value="1"/>
</dbReference>
<evidence type="ECO:0000256" key="9">
    <source>
        <dbReference type="SAM" id="SignalP"/>
    </source>
</evidence>
<dbReference type="GO" id="GO:0006879">
    <property type="term" value="P:intracellular iron ion homeostasis"/>
    <property type="evidence" value="ECO:0007669"/>
    <property type="project" value="InterPro"/>
</dbReference>
<evidence type="ECO:0000256" key="4">
    <source>
        <dbReference type="ARBA" id="ARBA00022529"/>
    </source>
</evidence>
<accession>B3FKC4</accession>
<comment type="similarity">
    <text evidence="2">Belongs to the hepcidin family.</text>
</comment>
<evidence type="ECO:0000256" key="6">
    <source>
        <dbReference type="ARBA" id="ARBA00022729"/>
    </source>
</evidence>
<dbReference type="Pfam" id="PF06446">
    <property type="entry name" value="Hepcidin"/>
    <property type="match status" value="1"/>
</dbReference>
<evidence type="ECO:0000313" key="10">
    <source>
        <dbReference type="EMBL" id="ABY84826.1"/>
    </source>
</evidence>
<evidence type="ECO:0000256" key="1">
    <source>
        <dbReference type="ARBA" id="ARBA00004613"/>
    </source>
</evidence>
<dbReference type="InterPro" id="IPR010500">
    <property type="entry name" value="Hepcidin"/>
</dbReference>
<evidence type="ECO:0000256" key="3">
    <source>
        <dbReference type="ARBA" id="ARBA00022525"/>
    </source>
</evidence>
<feature type="signal peptide" evidence="9">
    <location>
        <begin position="1"/>
        <end position="24"/>
    </location>
</feature>
<dbReference type="GO" id="GO:0042742">
    <property type="term" value="P:defense response to bacterium"/>
    <property type="evidence" value="ECO:0007669"/>
    <property type="project" value="UniProtKB-KW"/>
</dbReference>
<organism evidence="10">
    <name type="scientific">Eleginops maclovinus</name>
    <name type="common">Patagonian blennie</name>
    <name type="synonym">Eleginus maclovinus</name>
    <dbReference type="NCBI Taxonomy" id="56733"/>
    <lineage>
        <taxon>Eukaryota</taxon>
        <taxon>Metazoa</taxon>
        <taxon>Chordata</taxon>
        <taxon>Craniata</taxon>
        <taxon>Vertebrata</taxon>
        <taxon>Euteleostomi</taxon>
        <taxon>Actinopterygii</taxon>
        <taxon>Neopterygii</taxon>
        <taxon>Teleostei</taxon>
        <taxon>Neoteleostei</taxon>
        <taxon>Acanthomorphata</taxon>
        <taxon>Eupercaria</taxon>
        <taxon>Perciformes</taxon>
        <taxon>Notothenioidei</taxon>
        <taxon>Eleginopidae</taxon>
        <taxon>Eleginops</taxon>
    </lineage>
</organism>
<keyword evidence="4" id="KW-0929">Antimicrobial</keyword>
<reference evidence="10" key="1">
    <citation type="submission" date="2007-10" db="EMBL/GenBank/DDBJ databases">
        <title>Evolution of hepcidin genes in Antarctic notothenioids and eelpouts.</title>
        <authorList>
            <person name="Xu Q."/>
            <person name="Cheng C.-H.C."/>
            <person name="Hu P."/>
        </authorList>
    </citation>
    <scope>NUCLEOTIDE SEQUENCE</scope>
    <source>
        <strain evidence="10">Em_g8cysHep_v2</strain>
    </source>
</reference>
<feature type="chain" id="PRO_5002788355" evidence="9">
    <location>
        <begin position="25"/>
        <end position="89"/>
    </location>
</feature>
<dbReference type="GO" id="GO:0005576">
    <property type="term" value="C:extracellular region"/>
    <property type="evidence" value="ECO:0007669"/>
    <property type="project" value="UniProtKB-SubCell"/>
</dbReference>
<keyword evidence="7" id="KW-0044">Antibiotic</keyword>
<evidence type="ECO:0000256" key="8">
    <source>
        <dbReference type="ARBA" id="ARBA00023157"/>
    </source>
</evidence>